<dbReference type="EMBL" id="BLLF01001676">
    <property type="protein sequence ID" value="GFH20662.1"/>
    <property type="molecule type" value="Genomic_DNA"/>
</dbReference>
<dbReference type="AlphaFoldDB" id="A0A699ZXH8"/>
<reference evidence="1 2" key="1">
    <citation type="submission" date="2020-02" db="EMBL/GenBank/DDBJ databases">
        <title>Draft genome sequence of Haematococcus lacustris strain NIES-144.</title>
        <authorList>
            <person name="Morimoto D."/>
            <person name="Nakagawa S."/>
            <person name="Yoshida T."/>
            <person name="Sawayama S."/>
        </authorList>
    </citation>
    <scope>NUCLEOTIDE SEQUENCE [LARGE SCALE GENOMIC DNA]</scope>
    <source>
        <strain evidence="1 2">NIES-144</strain>
    </source>
</reference>
<comment type="caution">
    <text evidence="1">The sequence shown here is derived from an EMBL/GenBank/DDBJ whole genome shotgun (WGS) entry which is preliminary data.</text>
</comment>
<organism evidence="1 2">
    <name type="scientific">Haematococcus lacustris</name>
    <name type="common">Green alga</name>
    <name type="synonym">Haematococcus pluvialis</name>
    <dbReference type="NCBI Taxonomy" id="44745"/>
    <lineage>
        <taxon>Eukaryota</taxon>
        <taxon>Viridiplantae</taxon>
        <taxon>Chlorophyta</taxon>
        <taxon>core chlorophytes</taxon>
        <taxon>Chlorophyceae</taxon>
        <taxon>CS clade</taxon>
        <taxon>Chlamydomonadales</taxon>
        <taxon>Haematococcaceae</taxon>
        <taxon>Haematococcus</taxon>
    </lineage>
</organism>
<proteinExistence type="predicted"/>
<gene>
    <name evidence="1" type="ORF">HaLaN_17820</name>
</gene>
<evidence type="ECO:0000313" key="2">
    <source>
        <dbReference type="Proteomes" id="UP000485058"/>
    </source>
</evidence>
<name>A0A699ZXH8_HAELA</name>
<feature type="non-terminal residue" evidence="1">
    <location>
        <position position="1"/>
    </location>
</feature>
<dbReference type="Proteomes" id="UP000485058">
    <property type="component" value="Unassembled WGS sequence"/>
</dbReference>
<evidence type="ECO:0000313" key="1">
    <source>
        <dbReference type="EMBL" id="GFH20662.1"/>
    </source>
</evidence>
<protein>
    <submittedName>
        <fullName evidence="1">Uncharacterized protein</fullName>
    </submittedName>
</protein>
<sequence length="72" mass="7658">ILRTACECDAATLKPLEPVGLQPGVNRPDPDRLSPSLIEVAAARLTVEYGGARGFRQWSDVGAVILPLTVSE</sequence>
<feature type="non-terminal residue" evidence="1">
    <location>
        <position position="72"/>
    </location>
</feature>
<keyword evidence="2" id="KW-1185">Reference proteome</keyword>
<accession>A0A699ZXH8</accession>